<protein>
    <submittedName>
        <fullName evidence="2">Ubiquinol-cytochrome C reductase</fullName>
    </submittedName>
</protein>
<dbReference type="CDD" id="cd21133">
    <property type="entry name" value="EVE"/>
    <property type="match status" value="1"/>
</dbReference>
<dbReference type="EMBL" id="CP010777">
    <property type="protein sequence ID" value="AKQ44663.1"/>
    <property type="molecule type" value="Genomic_DNA"/>
</dbReference>
<evidence type="ECO:0000313" key="3">
    <source>
        <dbReference type="Proteomes" id="UP000036458"/>
    </source>
</evidence>
<dbReference type="PANTHER" id="PTHR14087:SF7">
    <property type="entry name" value="THYMOCYTE NUCLEAR PROTEIN 1"/>
    <property type="match status" value="1"/>
</dbReference>
<dbReference type="InterPro" id="IPR052181">
    <property type="entry name" value="5hmC_binding"/>
</dbReference>
<accession>A0A0H4VHA0</accession>
<keyword evidence="3" id="KW-1185">Reference proteome</keyword>
<proteinExistence type="predicted"/>
<dbReference type="Proteomes" id="UP000036458">
    <property type="component" value="Chromosome"/>
</dbReference>
<gene>
    <name evidence="2" type="ORF">TH63_01910</name>
</gene>
<dbReference type="InterPro" id="IPR002740">
    <property type="entry name" value="EVE_domain"/>
</dbReference>
<dbReference type="RefSeq" id="WP_048919440.1">
    <property type="nucleotide sequence ID" value="NZ_CP010777.1"/>
</dbReference>
<dbReference type="SUPFAM" id="SSF88697">
    <property type="entry name" value="PUA domain-like"/>
    <property type="match status" value="1"/>
</dbReference>
<dbReference type="STRING" id="1379910.TH63_01910"/>
<evidence type="ECO:0000313" key="2">
    <source>
        <dbReference type="EMBL" id="AKQ44663.1"/>
    </source>
</evidence>
<dbReference type="OrthoDB" id="9791347at2"/>
<dbReference type="InterPro" id="IPR047197">
    <property type="entry name" value="THYN1-like_EVE"/>
</dbReference>
<dbReference type="PATRIC" id="fig|1379910.4.peg.401"/>
<dbReference type="AlphaFoldDB" id="A0A0H4VHA0"/>
<name>A0A0H4VHA0_9BACT</name>
<feature type="domain" description="EVE" evidence="1">
    <location>
        <begin position="2"/>
        <end position="131"/>
    </location>
</feature>
<organism evidence="2 3">
    <name type="scientific">Rufibacter radiotolerans</name>
    <dbReference type="NCBI Taxonomy" id="1379910"/>
    <lineage>
        <taxon>Bacteria</taxon>
        <taxon>Pseudomonadati</taxon>
        <taxon>Bacteroidota</taxon>
        <taxon>Cytophagia</taxon>
        <taxon>Cytophagales</taxon>
        <taxon>Hymenobacteraceae</taxon>
        <taxon>Rufibacter</taxon>
    </lineage>
</organism>
<dbReference type="KEGG" id="ruf:TH63_01910"/>
<sequence length="134" mass="15552">MNYWLVKTEPEKYAWTDLTRDGKTTWDGVRNYQARNNLQKMQANDLVLYYHSVSEKAIMGIARVSQEAYPDPSADDPRWVAVTLEPEQPFARPVTLDQIKKDDRLQNIALLRQSRLSVMPLTPEEFDLLLNLGQ</sequence>
<dbReference type="InterPro" id="IPR015947">
    <property type="entry name" value="PUA-like_sf"/>
</dbReference>
<dbReference type="Gene3D" id="3.10.590.10">
    <property type="entry name" value="ph1033 like domains"/>
    <property type="match status" value="1"/>
</dbReference>
<dbReference type="Pfam" id="PF01878">
    <property type="entry name" value="EVE"/>
    <property type="match status" value="1"/>
</dbReference>
<dbReference type="PANTHER" id="PTHR14087">
    <property type="entry name" value="THYMOCYTE NUCLEAR PROTEIN 1"/>
    <property type="match status" value="1"/>
</dbReference>
<reference evidence="2 3" key="1">
    <citation type="submission" date="2015-01" db="EMBL/GenBank/DDBJ databases">
        <title>Rufibacter sp./DG31D/ whole genome sequencing.</title>
        <authorList>
            <person name="Kim M.K."/>
            <person name="Srinivasan S."/>
            <person name="Lee J.-J."/>
        </authorList>
    </citation>
    <scope>NUCLEOTIDE SEQUENCE [LARGE SCALE GENOMIC DNA]</scope>
    <source>
        <strain evidence="2 3">DG31D</strain>
    </source>
</reference>
<evidence type="ECO:0000259" key="1">
    <source>
        <dbReference type="Pfam" id="PF01878"/>
    </source>
</evidence>